<reference evidence="2" key="1">
    <citation type="submission" date="2022-11" db="EMBL/GenBank/DDBJ databases">
        <authorList>
            <person name="Coimbra C."/>
        </authorList>
    </citation>
    <scope>NUCLEOTIDE SEQUENCE</scope>
    <source>
        <strain evidence="2">Jales19</strain>
    </source>
</reference>
<evidence type="ECO:0000313" key="3">
    <source>
        <dbReference type="Proteomes" id="UP001152178"/>
    </source>
</evidence>
<dbReference type="RefSeq" id="WP_269907457.1">
    <property type="nucleotide sequence ID" value="NZ_JAPFQA010000012.1"/>
</dbReference>
<gene>
    <name evidence="2" type="ORF">OOJ09_23320</name>
</gene>
<dbReference type="EMBL" id="JAPFQA010000012">
    <property type="protein sequence ID" value="MCZ8547131.1"/>
    <property type="molecule type" value="Genomic_DNA"/>
</dbReference>
<keyword evidence="1" id="KW-1133">Transmembrane helix</keyword>
<sequence>MDMGTSGFSFKNRLLLLQEEFGEAAVGVAMFCALALGPLVPVMMRQVDPIVGTQSVGGKIEYVTTMPLNPKSAVGQGFHYRYEIRLEDTAELVFVDGEVETPHMIGSQVRVERQRHKNGADTYRLPNG</sequence>
<dbReference type="Proteomes" id="UP001152178">
    <property type="component" value="Unassembled WGS sequence"/>
</dbReference>
<feature type="transmembrane region" description="Helical" evidence="1">
    <location>
        <begin position="21"/>
        <end position="44"/>
    </location>
</feature>
<keyword evidence="1" id="KW-0812">Transmembrane</keyword>
<evidence type="ECO:0000256" key="1">
    <source>
        <dbReference type="SAM" id="Phobius"/>
    </source>
</evidence>
<organism evidence="2 3">
    <name type="scientific">Mesorhizobium qingshengii</name>
    <dbReference type="NCBI Taxonomy" id="1165689"/>
    <lineage>
        <taxon>Bacteria</taxon>
        <taxon>Pseudomonadati</taxon>
        <taxon>Pseudomonadota</taxon>
        <taxon>Alphaproteobacteria</taxon>
        <taxon>Hyphomicrobiales</taxon>
        <taxon>Phyllobacteriaceae</taxon>
        <taxon>Mesorhizobium</taxon>
    </lineage>
</organism>
<keyword evidence="1" id="KW-0472">Membrane</keyword>
<accession>A0ABT4QZX1</accession>
<protein>
    <submittedName>
        <fullName evidence="2">Uncharacterized protein</fullName>
    </submittedName>
</protein>
<evidence type="ECO:0000313" key="2">
    <source>
        <dbReference type="EMBL" id="MCZ8547131.1"/>
    </source>
</evidence>
<keyword evidence="3" id="KW-1185">Reference proteome</keyword>
<proteinExistence type="predicted"/>
<comment type="caution">
    <text evidence="2">The sequence shown here is derived from an EMBL/GenBank/DDBJ whole genome shotgun (WGS) entry which is preliminary data.</text>
</comment>
<name>A0ABT4QZX1_9HYPH</name>